<accession>A0A0A9AYH8</accession>
<sequence length="10" mass="1131">MTHIVDLFVG</sequence>
<evidence type="ECO:0000313" key="1">
    <source>
        <dbReference type="EMBL" id="JAD54948.1"/>
    </source>
</evidence>
<reference evidence="1" key="2">
    <citation type="journal article" date="2015" name="Data Brief">
        <title>Shoot transcriptome of the giant reed, Arundo donax.</title>
        <authorList>
            <person name="Barrero R.A."/>
            <person name="Guerrero F.D."/>
            <person name="Moolhuijzen P."/>
            <person name="Goolsby J.A."/>
            <person name="Tidwell J."/>
            <person name="Bellgard S.E."/>
            <person name="Bellgard M.I."/>
        </authorList>
    </citation>
    <scope>NUCLEOTIDE SEQUENCE</scope>
    <source>
        <tissue evidence="1">Shoot tissue taken approximately 20 cm above the soil surface</tissue>
    </source>
</reference>
<protein>
    <submittedName>
        <fullName evidence="1">Uncharacterized protein</fullName>
    </submittedName>
</protein>
<dbReference type="EMBL" id="GBRH01242947">
    <property type="protein sequence ID" value="JAD54948.1"/>
    <property type="molecule type" value="Transcribed_RNA"/>
</dbReference>
<reference evidence="1" key="1">
    <citation type="submission" date="2014-09" db="EMBL/GenBank/DDBJ databases">
        <authorList>
            <person name="Magalhaes I.L.F."/>
            <person name="Oliveira U."/>
            <person name="Santos F.R."/>
            <person name="Vidigal T.H.D.A."/>
            <person name="Brescovit A.D."/>
            <person name="Santos A.J."/>
        </authorList>
    </citation>
    <scope>NUCLEOTIDE SEQUENCE</scope>
    <source>
        <tissue evidence="1">Shoot tissue taken approximately 20 cm above the soil surface</tissue>
    </source>
</reference>
<name>A0A0A9AYH8_ARUDO</name>
<organism evidence="1">
    <name type="scientific">Arundo donax</name>
    <name type="common">Giant reed</name>
    <name type="synonym">Donax arundinaceus</name>
    <dbReference type="NCBI Taxonomy" id="35708"/>
    <lineage>
        <taxon>Eukaryota</taxon>
        <taxon>Viridiplantae</taxon>
        <taxon>Streptophyta</taxon>
        <taxon>Embryophyta</taxon>
        <taxon>Tracheophyta</taxon>
        <taxon>Spermatophyta</taxon>
        <taxon>Magnoliopsida</taxon>
        <taxon>Liliopsida</taxon>
        <taxon>Poales</taxon>
        <taxon>Poaceae</taxon>
        <taxon>PACMAD clade</taxon>
        <taxon>Arundinoideae</taxon>
        <taxon>Arundineae</taxon>
        <taxon>Arundo</taxon>
    </lineage>
</organism>
<proteinExistence type="predicted"/>